<dbReference type="SUPFAM" id="SSF56112">
    <property type="entry name" value="Protein kinase-like (PK-like)"/>
    <property type="match status" value="1"/>
</dbReference>
<sequence length="281" mass="31475">MNQPIRGYTLTQWVGSGGMGEVYQAYHTATQRTVAIKLLSRMEQAERFRNEAAVQASLRHPHIALVYEFFVENGLSCLVLEYIEGPTIEQYIRKNGPFPEETAWKLLAQIASALEYLHSRDIVHRDLKAGNIKIARPGKAKLLDFGLARAATSPKLTHEGHLIGTASSMAPEQFSGRSSSASDCWALGVLLYEMLTGQPPFGGNTQSETGRRIQKGDYLAPHKLNPRLSKASERLIDRLLTVSPDRRMTARQVLEALHHPALLNAPDWMGPVRKWWDRVKP</sequence>
<evidence type="ECO:0000256" key="1">
    <source>
        <dbReference type="ARBA" id="ARBA00022679"/>
    </source>
</evidence>
<dbReference type="InterPro" id="IPR011009">
    <property type="entry name" value="Kinase-like_dom_sf"/>
</dbReference>
<keyword evidence="2 5" id="KW-0547">Nucleotide-binding</keyword>
<organism evidence="7 8">
    <name type="scientific">Larkinella punicea</name>
    <dbReference type="NCBI Taxonomy" id="2315727"/>
    <lineage>
        <taxon>Bacteria</taxon>
        <taxon>Pseudomonadati</taxon>
        <taxon>Bacteroidota</taxon>
        <taxon>Cytophagia</taxon>
        <taxon>Cytophagales</taxon>
        <taxon>Spirosomataceae</taxon>
        <taxon>Larkinella</taxon>
    </lineage>
</organism>
<name>A0A368JJ16_9BACT</name>
<feature type="binding site" evidence="5">
    <location>
        <position position="37"/>
    </location>
    <ligand>
        <name>ATP</name>
        <dbReference type="ChEBI" id="CHEBI:30616"/>
    </ligand>
</feature>
<evidence type="ECO:0000256" key="5">
    <source>
        <dbReference type="PROSITE-ProRule" id="PRU10141"/>
    </source>
</evidence>
<evidence type="ECO:0000256" key="3">
    <source>
        <dbReference type="ARBA" id="ARBA00022777"/>
    </source>
</evidence>
<dbReference type="SMART" id="SM00220">
    <property type="entry name" value="S_TKc"/>
    <property type="match status" value="1"/>
</dbReference>
<keyword evidence="3 7" id="KW-0418">Kinase</keyword>
<dbReference type="GO" id="GO:0004674">
    <property type="term" value="F:protein serine/threonine kinase activity"/>
    <property type="evidence" value="ECO:0007669"/>
    <property type="project" value="UniProtKB-KW"/>
</dbReference>
<dbReference type="Proteomes" id="UP000253383">
    <property type="component" value="Unassembled WGS sequence"/>
</dbReference>
<evidence type="ECO:0000313" key="8">
    <source>
        <dbReference type="Proteomes" id="UP000253383"/>
    </source>
</evidence>
<dbReference type="InterPro" id="IPR000719">
    <property type="entry name" value="Prot_kinase_dom"/>
</dbReference>
<feature type="domain" description="Protein kinase" evidence="6">
    <location>
        <begin position="8"/>
        <end position="262"/>
    </location>
</feature>
<evidence type="ECO:0000259" key="6">
    <source>
        <dbReference type="PROSITE" id="PS50011"/>
    </source>
</evidence>
<dbReference type="Gene3D" id="1.10.510.10">
    <property type="entry name" value="Transferase(Phosphotransferase) domain 1"/>
    <property type="match status" value="1"/>
</dbReference>
<keyword evidence="1" id="KW-0808">Transferase</keyword>
<proteinExistence type="predicted"/>
<dbReference type="GO" id="GO:0005524">
    <property type="term" value="F:ATP binding"/>
    <property type="evidence" value="ECO:0007669"/>
    <property type="project" value="UniProtKB-UniRule"/>
</dbReference>
<dbReference type="OrthoDB" id="9813021at2"/>
<accession>A0A368JJ16</accession>
<evidence type="ECO:0000313" key="7">
    <source>
        <dbReference type="EMBL" id="RCR67649.1"/>
    </source>
</evidence>
<dbReference type="InterPro" id="IPR017441">
    <property type="entry name" value="Protein_kinase_ATP_BS"/>
</dbReference>
<dbReference type="AlphaFoldDB" id="A0A368JJ16"/>
<dbReference type="PANTHER" id="PTHR43289:SF6">
    <property type="entry name" value="SERINE_THREONINE-PROTEIN KINASE NEKL-3"/>
    <property type="match status" value="1"/>
</dbReference>
<keyword evidence="4 5" id="KW-0067">ATP-binding</keyword>
<protein>
    <submittedName>
        <fullName evidence="7">Serine/threonine protein kinase</fullName>
    </submittedName>
</protein>
<evidence type="ECO:0000256" key="4">
    <source>
        <dbReference type="ARBA" id="ARBA00022840"/>
    </source>
</evidence>
<dbReference type="PROSITE" id="PS00107">
    <property type="entry name" value="PROTEIN_KINASE_ATP"/>
    <property type="match status" value="1"/>
</dbReference>
<keyword evidence="8" id="KW-1185">Reference proteome</keyword>
<dbReference type="PROSITE" id="PS50011">
    <property type="entry name" value="PROTEIN_KINASE_DOM"/>
    <property type="match status" value="1"/>
</dbReference>
<dbReference type="FunFam" id="1.10.510.10:FF:000571">
    <property type="entry name" value="Maternal embryonic leucine zipper kinase"/>
    <property type="match status" value="1"/>
</dbReference>
<comment type="caution">
    <text evidence="7">The sequence shown here is derived from an EMBL/GenBank/DDBJ whole genome shotgun (WGS) entry which is preliminary data.</text>
</comment>
<dbReference type="CDD" id="cd14014">
    <property type="entry name" value="STKc_PknB_like"/>
    <property type="match status" value="1"/>
</dbReference>
<dbReference type="EMBL" id="QOWE01000018">
    <property type="protein sequence ID" value="RCR67649.1"/>
    <property type="molecule type" value="Genomic_DNA"/>
</dbReference>
<gene>
    <name evidence="7" type="ORF">DUE52_21340</name>
</gene>
<dbReference type="Pfam" id="PF00069">
    <property type="entry name" value="Pkinase"/>
    <property type="match status" value="1"/>
</dbReference>
<reference evidence="7 8" key="1">
    <citation type="submission" date="2018-07" db="EMBL/GenBank/DDBJ databases">
        <title>Genome analysis of Larkinella rosea.</title>
        <authorList>
            <person name="Zhou Z."/>
            <person name="Wang G."/>
        </authorList>
    </citation>
    <scope>NUCLEOTIDE SEQUENCE [LARGE SCALE GENOMIC DNA]</scope>
    <source>
        <strain evidence="8">zzj9</strain>
    </source>
</reference>
<dbReference type="PANTHER" id="PTHR43289">
    <property type="entry name" value="MITOGEN-ACTIVATED PROTEIN KINASE KINASE KINASE 20-RELATED"/>
    <property type="match status" value="1"/>
</dbReference>
<keyword evidence="7" id="KW-0723">Serine/threonine-protein kinase</keyword>
<evidence type="ECO:0000256" key="2">
    <source>
        <dbReference type="ARBA" id="ARBA00022741"/>
    </source>
</evidence>
<dbReference type="RefSeq" id="WP_114408081.1">
    <property type="nucleotide sequence ID" value="NZ_QOWE01000018.1"/>
</dbReference>